<dbReference type="OrthoDB" id="1123107at2"/>
<dbReference type="AlphaFoldDB" id="I4VMX4"/>
<reference evidence="1 2" key="1">
    <citation type="journal article" date="2012" name="J. Bacteriol.">
        <title>Genome sequences for six rhodanobacter strains, isolated from soils and the terrestrial subsurface, with variable denitrification capabilities.</title>
        <authorList>
            <person name="Kostka J.E."/>
            <person name="Green S.J."/>
            <person name="Rishishwar L."/>
            <person name="Prakash O."/>
            <person name="Katz L.S."/>
            <person name="Marino-Ramirez L."/>
            <person name="Jordan I.K."/>
            <person name="Munk C."/>
            <person name="Ivanova N."/>
            <person name="Mikhailova N."/>
            <person name="Watson D.B."/>
            <person name="Brown S.D."/>
            <person name="Palumbo A.V."/>
            <person name="Brooks S.C."/>
        </authorList>
    </citation>
    <scope>NUCLEOTIDE SEQUENCE [LARGE SCALE GENOMIC DNA]</scope>
    <source>
        <strain evidence="2">Jip2T</strain>
    </source>
</reference>
<dbReference type="Proteomes" id="UP000004210">
    <property type="component" value="Unassembled WGS sequence"/>
</dbReference>
<accession>I4VMX4</accession>
<evidence type="ECO:0000313" key="2">
    <source>
        <dbReference type="Proteomes" id="UP000004210"/>
    </source>
</evidence>
<keyword evidence="2" id="KW-1185">Reference proteome</keyword>
<sequence length="110" mass="12637">MERKTFLLIVQSPELQADHKDIVEAVRHHSLGDFIEVLKETSAPRGSRAQGTEIPFVVAYLFSTETPPSEMGFGLLRRDRYVLLQVGPATWVDGFSRVRDWLDRHRQESD</sequence>
<dbReference type="PATRIC" id="fig|1163408.3.peg.2547"/>
<gene>
    <name evidence="1" type="ORF">UU9_12478</name>
</gene>
<comment type="caution">
    <text evidence="1">The sequence shown here is derived from an EMBL/GenBank/DDBJ whole genome shotgun (WGS) entry which is preliminary data.</text>
</comment>
<organism evidence="1 2">
    <name type="scientific">Rhodanobacter fulvus Jip2</name>
    <dbReference type="NCBI Taxonomy" id="1163408"/>
    <lineage>
        <taxon>Bacteria</taxon>
        <taxon>Pseudomonadati</taxon>
        <taxon>Pseudomonadota</taxon>
        <taxon>Gammaproteobacteria</taxon>
        <taxon>Lysobacterales</taxon>
        <taxon>Rhodanobacteraceae</taxon>
        <taxon>Rhodanobacter</taxon>
    </lineage>
</organism>
<name>I4VMX4_9GAMM</name>
<protein>
    <submittedName>
        <fullName evidence="1">Uncharacterized protein</fullName>
    </submittedName>
</protein>
<dbReference type="EMBL" id="AJXU01000051">
    <property type="protein sequence ID" value="EIL88565.1"/>
    <property type="molecule type" value="Genomic_DNA"/>
</dbReference>
<evidence type="ECO:0000313" key="1">
    <source>
        <dbReference type="EMBL" id="EIL88565.1"/>
    </source>
</evidence>
<proteinExistence type="predicted"/>
<dbReference type="RefSeq" id="WP_007082125.1">
    <property type="nucleotide sequence ID" value="NZ_AJXU01000051.1"/>
</dbReference>